<dbReference type="PANTHER" id="PTHR30349">
    <property type="entry name" value="PHAGE INTEGRASE-RELATED"/>
    <property type="match status" value="1"/>
</dbReference>
<sequence length="407" mass="48590">MTNFHYLIRKDKCRRDKTWNVLICFSHNSERRYIATTMYVTKKQLNDKFEIKDRHIVKKCETLIGIYRKMIDGLYLEINDIPIDNIIEILKHGKKSDYIDFIAFSREWCQNHSYIKGIRNYTSAINALCKFFDRKEVPIEEITVKNIKFFEDYLRDRPRAMSLYTSTIVKLFKEAQDYYNDEDRNIYKIRHNLERYKAPRQRYTKKRGLSPETIRAIFQLPYDNIKQKGLSSRHDLAKDCFMLSFCLLGMNSADLFNAENFDGQYITYQRTKTKDRRFDRAEMVVRVPDFILPLVHKYRGENRIFNFYERFKSMADLNRSINLGLKEIGKVIGVPNLQFYAARHSMASIAVNKVGIDKYTVNDMLNHIDQSMRTTDIYIEKDFSRINIANEKLMKYMFDDIMGKIIL</sequence>
<dbReference type="HOGENOM" id="CLU_033139_8_0_10"/>
<name>G1WAE7_9BACT</name>
<dbReference type="InterPro" id="IPR050090">
    <property type="entry name" value="Tyrosine_recombinase_XerCD"/>
</dbReference>
<dbReference type="PANTHER" id="PTHR30349:SF64">
    <property type="entry name" value="PROPHAGE INTEGRASE INTD-RELATED"/>
    <property type="match status" value="1"/>
</dbReference>
<dbReference type="eggNOG" id="COG0582">
    <property type="taxonomic scope" value="Bacteria"/>
</dbReference>
<dbReference type="GO" id="GO:0006310">
    <property type="term" value="P:DNA recombination"/>
    <property type="evidence" value="ECO:0007669"/>
    <property type="project" value="UniProtKB-KW"/>
</dbReference>
<dbReference type="InterPro" id="IPR044068">
    <property type="entry name" value="CB"/>
</dbReference>
<keyword evidence="3" id="KW-0233">DNA recombination</keyword>
<dbReference type="InterPro" id="IPR011010">
    <property type="entry name" value="DNA_brk_join_enz"/>
</dbReference>
<reference evidence="6 7" key="1">
    <citation type="submission" date="2011-07" db="EMBL/GenBank/DDBJ databases">
        <title>The Genome Sequence of Prevotella oulorum F0390.</title>
        <authorList>
            <consortium name="The Broad Institute Genome Sequencing Platform"/>
            <consortium name="The Broad Institute Genome Sequencing Center for Infectious Disease"/>
            <person name="Earl A."/>
            <person name="Ward D."/>
            <person name="Feldgarden M."/>
            <person name="Gevers D."/>
            <person name="Izard J."/>
            <person name="Ganesan A."/>
            <person name="Baranova O.V."/>
            <person name="Blanton J.M."/>
            <person name="Tanner A.C."/>
            <person name="Dewhirst F.E."/>
            <person name="Young S.K."/>
            <person name="Zeng Q."/>
            <person name="Gargeya S."/>
            <person name="Fitzgerald M."/>
            <person name="Haas B."/>
            <person name="Abouelleil A."/>
            <person name="Alvarado L."/>
            <person name="Arachchi H.M."/>
            <person name="Berlin A."/>
            <person name="Brown A."/>
            <person name="Chapman S.B."/>
            <person name="Chen Z."/>
            <person name="Dunbar C."/>
            <person name="Freedman E."/>
            <person name="Gearin G."/>
            <person name="Gellesch M."/>
            <person name="Goldberg J."/>
            <person name="Griggs A."/>
            <person name="Gujja S."/>
            <person name="Heiman D."/>
            <person name="Howarth C."/>
            <person name="Larson L."/>
            <person name="Lui A."/>
            <person name="MacDonald P.J.P."/>
            <person name="Mehta T."/>
            <person name="Montmayeur A."/>
            <person name="Murphy C."/>
            <person name="Neiman D."/>
            <person name="Pearson M."/>
            <person name="Priest M."/>
            <person name="Roberts A."/>
            <person name="Saif S."/>
            <person name="Shea T."/>
            <person name="Shenoy N."/>
            <person name="Sisk P."/>
            <person name="Stolte C."/>
            <person name="Sykes S."/>
            <person name="Wortman J."/>
            <person name="Nusbaum C."/>
            <person name="Birren B."/>
        </authorList>
    </citation>
    <scope>NUCLEOTIDE SEQUENCE [LARGE SCALE GENOMIC DNA]</scope>
    <source>
        <strain evidence="6 7">F0390</strain>
    </source>
</reference>
<dbReference type="GeneID" id="95425489"/>
<evidence type="ECO:0000259" key="5">
    <source>
        <dbReference type="PROSITE" id="PS51900"/>
    </source>
</evidence>
<dbReference type="InterPro" id="IPR025269">
    <property type="entry name" value="SAM-like_dom"/>
</dbReference>
<dbReference type="GO" id="GO:0003677">
    <property type="term" value="F:DNA binding"/>
    <property type="evidence" value="ECO:0007669"/>
    <property type="project" value="UniProtKB-UniRule"/>
</dbReference>
<dbReference type="InterPro" id="IPR013762">
    <property type="entry name" value="Integrase-like_cat_sf"/>
</dbReference>
<comment type="caution">
    <text evidence="6">The sequence shown here is derived from an EMBL/GenBank/DDBJ whole genome shotgun (WGS) entry which is preliminary data.</text>
</comment>
<proteinExistence type="predicted"/>
<dbReference type="Pfam" id="PF13102">
    <property type="entry name" value="Phage_int_SAM_5"/>
    <property type="match status" value="1"/>
</dbReference>
<accession>G1WAE7</accession>
<dbReference type="RefSeq" id="WP_004379798.1">
    <property type="nucleotide sequence ID" value="NZ_JH114215.1"/>
</dbReference>
<evidence type="ECO:0000256" key="2">
    <source>
        <dbReference type="ARBA" id="ARBA00023125"/>
    </source>
</evidence>
<dbReference type="OrthoDB" id="5326076at2"/>
<dbReference type="PATRIC" id="fig|702438.4.peg.808"/>
<dbReference type="SUPFAM" id="SSF56349">
    <property type="entry name" value="DNA breaking-rejoining enzymes"/>
    <property type="match status" value="1"/>
</dbReference>
<gene>
    <name evidence="6" type="ORF">HMPREF9431_00792</name>
</gene>
<dbReference type="PROSITE" id="PS51900">
    <property type="entry name" value="CB"/>
    <property type="match status" value="1"/>
</dbReference>
<dbReference type="AlphaFoldDB" id="G1WAE7"/>
<feature type="domain" description="Core-binding (CB)" evidence="5">
    <location>
        <begin position="99"/>
        <end position="176"/>
    </location>
</feature>
<evidence type="ECO:0000256" key="4">
    <source>
        <dbReference type="PROSITE-ProRule" id="PRU01248"/>
    </source>
</evidence>
<dbReference type="GO" id="GO:0015074">
    <property type="term" value="P:DNA integration"/>
    <property type="evidence" value="ECO:0007669"/>
    <property type="project" value="UniProtKB-KW"/>
</dbReference>
<protein>
    <recommendedName>
        <fullName evidence="5">Core-binding (CB) domain-containing protein</fullName>
    </recommendedName>
</protein>
<dbReference type="EMBL" id="ADGI01000025">
    <property type="protein sequence ID" value="EGV33556.1"/>
    <property type="molecule type" value="Genomic_DNA"/>
</dbReference>
<keyword evidence="7" id="KW-1185">Reference proteome</keyword>
<evidence type="ECO:0000313" key="7">
    <source>
        <dbReference type="Proteomes" id="UP000005141"/>
    </source>
</evidence>
<keyword evidence="1" id="KW-0229">DNA integration</keyword>
<evidence type="ECO:0000256" key="3">
    <source>
        <dbReference type="ARBA" id="ARBA00023172"/>
    </source>
</evidence>
<dbReference type="Gene3D" id="1.10.443.10">
    <property type="entry name" value="Intergrase catalytic core"/>
    <property type="match status" value="1"/>
</dbReference>
<dbReference type="InterPro" id="IPR010998">
    <property type="entry name" value="Integrase_recombinase_N"/>
</dbReference>
<organism evidence="6 7">
    <name type="scientific">Segatella oulorum F0390</name>
    <dbReference type="NCBI Taxonomy" id="702438"/>
    <lineage>
        <taxon>Bacteria</taxon>
        <taxon>Pseudomonadati</taxon>
        <taxon>Bacteroidota</taxon>
        <taxon>Bacteroidia</taxon>
        <taxon>Bacteroidales</taxon>
        <taxon>Prevotellaceae</taxon>
        <taxon>Segatella</taxon>
    </lineage>
</organism>
<dbReference type="Proteomes" id="UP000005141">
    <property type="component" value="Unassembled WGS sequence"/>
</dbReference>
<keyword evidence="2 4" id="KW-0238">DNA-binding</keyword>
<evidence type="ECO:0000313" key="6">
    <source>
        <dbReference type="EMBL" id="EGV33556.1"/>
    </source>
</evidence>
<evidence type="ECO:0000256" key="1">
    <source>
        <dbReference type="ARBA" id="ARBA00022908"/>
    </source>
</evidence>
<dbReference type="Gene3D" id="1.10.150.130">
    <property type="match status" value="1"/>
</dbReference>